<evidence type="ECO:0000313" key="6">
    <source>
        <dbReference type="Proteomes" id="UP000501076"/>
    </source>
</evidence>
<evidence type="ECO:0000259" key="4">
    <source>
        <dbReference type="Pfam" id="PF01757"/>
    </source>
</evidence>
<evidence type="ECO:0000256" key="1">
    <source>
        <dbReference type="ARBA" id="ARBA00004370"/>
    </source>
</evidence>
<accession>A0A6M6E8J0</accession>
<feature type="transmembrane region" description="Helical" evidence="3">
    <location>
        <begin position="254"/>
        <end position="271"/>
    </location>
</feature>
<dbReference type="GO" id="GO:0016747">
    <property type="term" value="F:acyltransferase activity, transferring groups other than amino-acyl groups"/>
    <property type="evidence" value="ECO:0007669"/>
    <property type="project" value="InterPro"/>
</dbReference>
<feature type="transmembrane region" description="Helical" evidence="3">
    <location>
        <begin position="128"/>
        <end position="145"/>
    </location>
</feature>
<feature type="transmembrane region" description="Helical" evidence="3">
    <location>
        <begin position="73"/>
        <end position="93"/>
    </location>
</feature>
<organism evidence="5 6">
    <name type="scientific">Priestia megaterium</name>
    <name type="common">Bacillus megaterium</name>
    <dbReference type="NCBI Taxonomy" id="1404"/>
    <lineage>
        <taxon>Bacteria</taxon>
        <taxon>Bacillati</taxon>
        <taxon>Bacillota</taxon>
        <taxon>Bacilli</taxon>
        <taxon>Bacillales</taxon>
        <taxon>Bacillaceae</taxon>
        <taxon>Priestia</taxon>
    </lineage>
</organism>
<feature type="transmembrane region" description="Helical" evidence="3">
    <location>
        <begin position="291"/>
        <end position="317"/>
    </location>
</feature>
<comment type="similarity">
    <text evidence="2">Belongs to the acyltransferase 3 family.</text>
</comment>
<dbReference type="Pfam" id="PF01757">
    <property type="entry name" value="Acyl_transf_3"/>
    <property type="match status" value="1"/>
</dbReference>
<keyword evidence="3" id="KW-0812">Transmembrane</keyword>
<dbReference type="Proteomes" id="UP000501076">
    <property type="component" value="Plasmid pFDU301A"/>
</dbReference>
<gene>
    <name evidence="5" type="ORF">FDZ14_27780</name>
</gene>
<feature type="transmembrane region" description="Helical" evidence="3">
    <location>
        <begin position="105"/>
        <end position="123"/>
    </location>
</feature>
<evidence type="ECO:0000256" key="2">
    <source>
        <dbReference type="ARBA" id="ARBA00007400"/>
    </source>
</evidence>
<dbReference type="RefSeq" id="WP_171777887.1">
    <property type="nucleotide sequence ID" value="NZ_CP045273.1"/>
</dbReference>
<proteinExistence type="inferred from homology"/>
<geneLocation type="plasmid" evidence="6">
    <name>pfdu301a</name>
</geneLocation>
<feature type="domain" description="Acyltransferase 3" evidence="4">
    <location>
        <begin position="4"/>
        <end position="305"/>
    </location>
</feature>
<protein>
    <submittedName>
        <fullName evidence="5">Acyltransferase family protein</fullName>
    </submittedName>
</protein>
<dbReference type="InterPro" id="IPR052734">
    <property type="entry name" value="Nod_factor_acetyltransferase"/>
</dbReference>
<keyword evidence="5" id="KW-0808">Transferase</keyword>
<dbReference type="PANTHER" id="PTHR37312">
    <property type="entry name" value="MEMBRANE-BOUND ACYLTRANSFERASE YKRP-RELATED"/>
    <property type="match status" value="1"/>
</dbReference>
<evidence type="ECO:0000256" key="3">
    <source>
        <dbReference type="SAM" id="Phobius"/>
    </source>
</evidence>
<feature type="transmembrane region" description="Helical" evidence="3">
    <location>
        <begin position="35"/>
        <end position="52"/>
    </location>
</feature>
<feature type="transmembrane region" description="Helical" evidence="3">
    <location>
        <begin position="230"/>
        <end position="247"/>
    </location>
</feature>
<dbReference type="AlphaFoldDB" id="A0A6M6E8J0"/>
<comment type="subcellular location">
    <subcellularLocation>
        <location evidence="1">Membrane</location>
    </subcellularLocation>
</comment>
<sequence>MKRNPYFDNLKAVLILLVVLGHILSEMVEENKWIAVIYMFVYLFHMPAFILVSGYFSKVVKTKKDVWKLTKKFLVPYAIFQVLYTLYYTKVYGNKLEMTFLEPRWALWFLISIFCWNLLLFIFPKNKFGLLLAVAVSLVAGYIESVNETLTFARTFFFFPFFLLGYMLDEQRFTELKVKKNVVISWLVFTSLFAIVYFLGNIDWKEWLYGRIPYSEISEGPVKYGFANRAIVYLLMAVATYCFLSIAPKRHLSITRIGSLTLIIYLFHMFVVKYIQDSSMYDWVKQTDQYYVLFLLPIIVVYLLSRKAIVKIGLLILGGQRKKKRKMIRAK</sequence>
<keyword evidence="3" id="KW-0472">Membrane</keyword>
<dbReference type="EMBL" id="CP045273">
    <property type="protein sequence ID" value="QJX79905.1"/>
    <property type="molecule type" value="Genomic_DNA"/>
</dbReference>
<name>A0A6M6E8J0_PRIMG</name>
<feature type="transmembrane region" description="Helical" evidence="3">
    <location>
        <begin position="181"/>
        <end position="200"/>
    </location>
</feature>
<keyword evidence="5" id="KW-0614">Plasmid</keyword>
<reference evidence="5 6" key="1">
    <citation type="submission" date="2019-10" db="EMBL/GenBank/DDBJ databases">
        <title>Complete genome sequences for adaption low water activity.</title>
        <authorList>
            <person name="Zhao L."/>
            <person name="Zhong J."/>
        </authorList>
    </citation>
    <scope>NUCLEOTIDE SEQUENCE [LARGE SCALE GENOMIC DNA]</scope>
    <source>
        <strain evidence="5 6">FDU301</strain>
        <plasmid evidence="6">pfdu301a</plasmid>
    </source>
</reference>
<feature type="transmembrane region" description="Helical" evidence="3">
    <location>
        <begin position="151"/>
        <end position="169"/>
    </location>
</feature>
<evidence type="ECO:0000313" key="5">
    <source>
        <dbReference type="EMBL" id="QJX79905.1"/>
    </source>
</evidence>
<keyword evidence="3" id="KW-1133">Transmembrane helix</keyword>
<dbReference type="InterPro" id="IPR002656">
    <property type="entry name" value="Acyl_transf_3_dom"/>
</dbReference>
<dbReference type="PANTHER" id="PTHR37312:SF1">
    <property type="entry name" value="MEMBRANE-BOUND ACYLTRANSFERASE YKRP-RELATED"/>
    <property type="match status" value="1"/>
</dbReference>
<keyword evidence="5" id="KW-0012">Acyltransferase</keyword>